<dbReference type="Pfam" id="PF13676">
    <property type="entry name" value="TIR_2"/>
    <property type="match status" value="1"/>
</dbReference>
<feature type="domain" description="SEFIR" evidence="3">
    <location>
        <begin position="2"/>
        <end position="133"/>
    </location>
</feature>
<evidence type="ECO:0000259" key="2">
    <source>
        <dbReference type="PROSITE" id="PS50104"/>
    </source>
</evidence>
<dbReference type="InterPro" id="IPR049050">
    <property type="entry name" value="nSTAND3"/>
</dbReference>
<organism evidence="4 5">
    <name type="scientific">Leptotrichia trevisanii</name>
    <dbReference type="NCBI Taxonomy" id="109328"/>
    <lineage>
        <taxon>Bacteria</taxon>
        <taxon>Fusobacteriati</taxon>
        <taxon>Fusobacteriota</taxon>
        <taxon>Fusobacteriia</taxon>
        <taxon>Fusobacteriales</taxon>
        <taxon>Leptotrichiaceae</taxon>
        <taxon>Leptotrichia</taxon>
    </lineage>
</organism>
<dbReference type="InterPro" id="IPR013568">
    <property type="entry name" value="SEFIR_dom"/>
</dbReference>
<proteinExistence type="predicted"/>
<dbReference type="PROSITE" id="PS50104">
    <property type="entry name" value="TIR"/>
    <property type="match status" value="1"/>
</dbReference>
<dbReference type="InterPro" id="IPR035897">
    <property type="entry name" value="Toll_tir_struct_dom_sf"/>
</dbReference>
<reference evidence="4 5" key="1">
    <citation type="submission" date="2019-07" db="EMBL/GenBank/DDBJ databases">
        <title>Complete Genome Sequence of Leptotrichia trevisanii Strain JMUB3935.</title>
        <authorList>
            <person name="Watanabe S."/>
            <person name="Cui L."/>
        </authorList>
    </citation>
    <scope>NUCLEOTIDE SEQUENCE [LARGE SCALE GENOMIC DNA]</scope>
    <source>
        <strain evidence="4 5">JMUB3935</strain>
    </source>
</reference>
<dbReference type="AlphaFoldDB" id="A0A510KKG2"/>
<dbReference type="EMBL" id="AP019840">
    <property type="protein sequence ID" value="BBM51131.1"/>
    <property type="molecule type" value="Genomic_DNA"/>
</dbReference>
<keyword evidence="1" id="KW-0175">Coiled coil</keyword>
<dbReference type="Proteomes" id="UP000321378">
    <property type="component" value="Chromosome"/>
</dbReference>
<evidence type="ECO:0000313" key="5">
    <source>
        <dbReference type="Proteomes" id="UP000321378"/>
    </source>
</evidence>
<dbReference type="Gene3D" id="3.40.50.300">
    <property type="entry name" value="P-loop containing nucleotide triphosphate hydrolases"/>
    <property type="match status" value="1"/>
</dbReference>
<dbReference type="InterPro" id="IPR057123">
    <property type="entry name" value="STAND_NTPase4_dom"/>
</dbReference>
<gene>
    <name evidence="4" type="ORF">JMUB3935_0081</name>
</gene>
<feature type="domain" description="TIR" evidence="2">
    <location>
        <begin position="1"/>
        <end position="159"/>
    </location>
</feature>
<dbReference type="SUPFAM" id="SSF52540">
    <property type="entry name" value="P-loop containing nucleoside triphosphate hydrolases"/>
    <property type="match status" value="1"/>
</dbReference>
<dbReference type="GO" id="GO:0007165">
    <property type="term" value="P:signal transduction"/>
    <property type="evidence" value="ECO:0007669"/>
    <property type="project" value="InterPro"/>
</dbReference>
<feature type="coiled-coil region" evidence="1">
    <location>
        <begin position="124"/>
        <end position="162"/>
    </location>
</feature>
<dbReference type="SUPFAM" id="SSF52200">
    <property type="entry name" value="Toll/Interleukin receptor TIR domain"/>
    <property type="match status" value="1"/>
</dbReference>
<evidence type="ECO:0000313" key="4">
    <source>
        <dbReference type="EMBL" id="BBM51131.1"/>
    </source>
</evidence>
<dbReference type="InterPro" id="IPR027417">
    <property type="entry name" value="P-loop_NTPase"/>
</dbReference>
<dbReference type="PROSITE" id="PS51534">
    <property type="entry name" value="SEFIR"/>
    <property type="match status" value="1"/>
</dbReference>
<dbReference type="RefSeq" id="WP_146995742.1">
    <property type="nucleotide sequence ID" value="NZ_AP019840.1"/>
</dbReference>
<dbReference type="Pfam" id="PF20720">
    <property type="entry name" value="nSTAND3"/>
    <property type="match status" value="1"/>
</dbReference>
<evidence type="ECO:0000256" key="1">
    <source>
        <dbReference type="SAM" id="Coils"/>
    </source>
</evidence>
<accession>A0A510KKG2</accession>
<protein>
    <submittedName>
        <fullName evidence="4">Uncharacterized protein</fullName>
    </submittedName>
</protein>
<dbReference type="Gene3D" id="3.40.50.10140">
    <property type="entry name" value="Toll/interleukin-1 receptor homology (TIR) domain"/>
    <property type="match status" value="1"/>
</dbReference>
<dbReference type="Pfam" id="PF24406">
    <property type="entry name" value="nSTAND_NTPase4"/>
    <property type="match status" value="1"/>
</dbReference>
<name>A0A510KKG2_9FUSO</name>
<dbReference type="InterPro" id="IPR000157">
    <property type="entry name" value="TIR_dom"/>
</dbReference>
<sequence length="841" mass="99782">MKKKIFISYCRSDADTDQIKQLKDKLQKDGFEVIIDDGVLRHGHEVTEFMEKSIRESKYILVICTSEYKNRADNRGSNPTGVAYEARLLASHMNKKTKIVIPIIQGSEISVLPDFLEGIFALFLKQINTNKESYNKLLDSLKEEKEQELEFTKDFKEELNSMEILSNSHNAKETLFLEDIFVYPKLTNIEKDIKNSGSYKFFSSEKISEKLENEKYIMISGDAQSGKTTLSKKITKDLFDEGYVPILINQSENLTNNFKRILEIIINKQYKNLENAENEKDKFVIIIDDFHLLKKKDKILNDILKFNYIILLTDDIYSLNLKREKILNFSKYRIMEFSPKLRDELIKKWSNLKDEVSNENEIMKKNDKRTEFLNTTIGKIFNNGIMPAYPFFLLSVLGYSETNKNLDKEITSQGYCYQFLIQMNFWKNGIRNDAIDIYLNFLSELSYYVFSKNIYELYQTDIDKFLENYEKNFNLVFDSEEVINSLIKSKILKKTSLGSIKFFYPYLYYYFIGKYLSEHYKEEENNINKLVRNLHLDRNSYICIFISHHSKEKRLLEEILLNSLELFENSKVTTLKIDEMKEININFDNILEFFLPEVNDFNEIREKNIQLEEISENTEIDEESLYVDSDNEIEDEDIYNFRRSIRTVEVIGNLAKNRPGSLEKTLLKEMILYSIELNLRILNFILYQIKDEEFQKYMLELIEKGIGKLEIKSKNNTKELAKRIYWELCYNLIFFIIYKTIHSIGSDYLMKIINEISKDKKTPAISLIKHGIRMWYMKEVDINEIKNEIKEYDYSKIAENLMRHLLIMHCSTHPMDYKSRDRIMNTFQLNEKKYIGGLIKK</sequence>
<evidence type="ECO:0000259" key="3">
    <source>
        <dbReference type="PROSITE" id="PS51534"/>
    </source>
</evidence>